<feature type="non-terminal residue" evidence="1">
    <location>
        <position position="1"/>
    </location>
</feature>
<sequence length="73" mass="8157">KNKYALQLDLVKDLEEAEARLAEVEQKLDPVGDYVEASMIAAASAQFHNVVAQLRILNPNVEFVEDGLDEDKE</sequence>
<reference evidence="1 2" key="1">
    <citation type="journal article" date="2018" name="Front. Plant Sci.">
        <title>Red Clover (Trifolium pratense) and Zigzag Clover (T. medium) - A Picture of Genomic Similarities and Differences.</title>
        <authorList>
            <person name="Dluhosova J."/>
            <person name="Istvanek J."/>
            <person name="Nedelnik J."/>
            <person name="Repkova J."/>
        </authorList>
    </citation>
    <scope>NUCLEOTIDE SEQUENCE [LARGE SCALE GENOMIC DNA]</scope>
    <source>
        <strain evidence="2">cv. 10/8</strain>
        <tissue evidence="1">Leaf</tissue>
    </source>
</reference>
<feature type="non-terminal residue" evidence="1">
    <location>
        <position position="73"/>
    </location>
</feature>
<dbReference type="AlphaFoldDB" id="A0A392S0U6"/>
<proteinExistence type="predicted"/>
<evidence type="ECO:0000313" key="1">
    <source>
        <dbReference type="EMBL" id="MCI42501.1"/>
    </source>
</evidence>
<keyword evidence="2" id="KW-1185">Reference proteome</keyword>
<protein>
    <submittedName>
        <fullName evidence="1">Uncharacterized protein</fullName>
    </submittedName>
</protein>
<dbReference type="EMBL" id="LXQA010305373">
    <property type="protein sequence ID" value="MCI42501.1"/>
    <property type="molecule type" value="Genomic_DNA"/>
</dbReference>
<dbReference type="Proteomes" id="UP000265520">
    <property type="component" value="Unassembled WGS sequence"/>
</dbReference>
<accession>A0A392S0U6</accession>
<evidence type="ECO:0000313" key="2">
    <source>
        <dbReference type="Proteomes" id="UP000265520"/>
    </source>
</evidence>
<name>A0A392S0U6_9FABA</name>
<comment type="caution">
    <text evidence="1">The sequence shown here is derived from an EMBL/GenBank/DDBJ whole genome shotgun (WGS) entry which is preliminary data.</text>
</comment>
<organism evidence="1 2">
    <name type="scientific">Trifolium medium</name>
    <dbReference type="NCBI Taxonomy" id="97028"/>
    <lineage>
        <taxon>Eukaryota</taxon>
        <taxon>Viridiplantae</taxon>
        <taxon>Streptophyta</taxon>
        <taxon>Embryophyta</taxon>
        <taxon>Tracheophyta</taxon>
        <taxon>Spermatophyta</taxon>
        <taxon>Magnoliopsida</taxon>
        <taxon>eudicotyledons</taxon>
        <taxon>Gunneridae</taxon>
        <taxon>Pentapetalae</taxon>
        <taxon>rosids</taxon>
        <taxon>fabids</taxon>
        <taxon>Fabales</taxon>
        <taxon>Fabaceae</taxon>
        <taxon>Papilionoideae</taxon>
        <taxon>50 kb inversion clade</taxon>
        <taxon>NPAAA clade</taxon>
        <taxon>Hologalegina</taxon>
        <taxon>IRL clade</taxon>
        <taxon>Trifolieae</taxon>
        <taxon>Trifolium</taxon>
    </lineage>
</organism>